<sequence length="142" mass="15837">MNLLSNFGDDPTVQSPGICDFLGLHSAVAGMKKGKVMNLLSKFGDNPTVQSPGICDFLGLHSAVAGMKKGKPVHSEQENNNRGMNRGGSLEVSIPSQPQRARFIQLWEQDRVRLLYHKICPFRSHTKQTAEMYSKYDLHHSK</sequence>
<evidence type="ECO:0000313" key="2">
    <source>
        <dbReference type="EMBL" id="GER45683.1"/>
    </source>
</evidence>
<proteinExistence type="predicted"/>
<dbReference type="GO" id="GO:0032259">
    <property type="term" value="P:methylation"/>
    <property type="evidence" value="ECO:0007669"/>
    <property type="project" value="UniProtKB-KW"/>
</dbReference>
<reference evidence="3" key="1">
    <citation type="journal article" date="2019" name="Curr. Biol.">
        <title>Genome Sequence of Striga asiatica Provides Insight into the Evolution of Plant Parasitism.</title>
        <authorList>
            <person name="Yoshida S."/>
            <person name="Kim S."/>
            <person name="Wafula E.K."/>
            <person name="Tanskanen J."/>
            <person name="Kim Y.M."/>
            <person name="Honaas L."/>
            <person name="Yang Z."/>
            <person name="Spallek T."/>
            <person name="Conn C.E."/>
            <person name="Ichihashi Y."/>
            <person name="Cheong K."/>
            <person name="Cui S."/>
            <person name="Der J.P."/>
            <person name="Gundlach H."/>
            <person name="Jiao Y."/>
            <person name="Hori C."/>
            <person name="Ishida J.K."/>
            <person name="Kasahara H."/>
            <person name="Kiba T."/>
            <person name="Kim M.S."/>
            <person name="Koo N."/>
            <person name="Laohavisit A."/>
            <person name="Lee Y.H."/>
            <person name="Lumba S."/>
            <person name="McCourt P."/>
            <person name="Mortimer J.C."/>
            <person name="Mutuku J.M."/>
            <person name="Nomura T."/>
            <person name="Sasaki-Sekimoto Y."/>
            <person name="Seto Y."/>
            <person name="Wang Y."/>
            <person name="Wakatake T."/>
            <person name="Sakakibara H."/>
            <person name="Demura T."/>
            <person name="Yamaguchi S."/>
            <person name="Yoneyama K."/>
            <person name="Manabe R.I."/>
            <person name="Nelson D.C."/>
            <person name="Schulman A.H."/>
            <person name="Timko M.P."/>
            <person name="dePamphilis C.W."/>
            <person name="Choi D."/>
            <person name="Shirasu K."/>
        </authorList>
    </citation>
    <scope>NUCLEOTIDE SEQUENCE [LARGE SCALE GENOMIC DNA]</scope>
    <source>
        <strain evidence="3">cv. UVA1</strain>
    </source>
</reference>
<evidence type="ECO:0000256" key="1">
    <source>
        <dbReference type="SAM" id="MobiDB-lite"/>
    </source>
</evidence>
<comment type="caution">
    <text evidence="2">The sequence shown here is derived from an EMBL/GenBank/DDBJ whole genome shotgun (WGS) entry which is preliminary data.</text>
</comment>
<gene>
    <name evidence="2" type="ORF">STAS_22658</name>
</gene>
<keyword evidence="2" id="KW-0489">Methyltransferase</keyword>
<dbReference type="Proteomes" id="UP000325081">
    <property type="component" value="Unassembled WGS sequence"/>
</dbReference>
<dbReference type="GO" id="GO:0008168">
    <property type="term" value="F:methyltransferase activity"/>
    <property type="evidence" value="ECO:0007669"/>
    <property type="project" value="UniProtKB-KW"/>
</dbReference>
<keyword evidence="3" id="KW-1185">Reference proteome</keyword>
<dbReference type="AlphaFoldDB" id="A0A5A7QK11"/>
<evidence type="ECO:0000313" key="3">
    <source>
        <dbReference type="Proteomes" id="UP000325081"/>
    </source>
</evidence>
<accession>A0A5A7QK11</accession>
<organism evidence="2 3">
    <name type="scientific">Striga asiatica</name>
    <name type="common">Asiatic witchweed</name>
    <name type="synonym">Buchnera asiatica</name>
    <dbReference type="NCBI Taxonomy" id="4170"/>
    <lineage>
        <taxon>Eukaryota</taxon>
        <taxon>Viridiplantae</taxon>
        <taxon>Streptophyta</taxon>
        <taxon>Embryophyta</taxon>
        <taxon>Tracheophyta</taxon>
        <taxon>Spermatophyta</taxon>
        <taxon>Magnoliopsida</taxon>
        <taxon>eudicotyledons</taxon>
        <taxon>Gunneridae</taxon>
        <taxon>Pentapetalae</taxon>
        <taxon>asterids</taxon>
        <taxon>lamiids</taxon>
        <taxon>Lamiales</taxon>
        <taxon>Orobanchaceae</taxon>
        <taxon>Buchnereae</taxon>
        <taxon>Striga</taxon>
    </lineage>
</organism>
<keyword evidence="2" id="KW-0808">Transferase</keyword>
<dbReference type="EMBL" id="BKCP01007227">
    <property type="protein sequence ID" value="GER45683.1"/>
    <property type="molecule type" value="Genomic_DNA"/>
</dbReference>
<name>A0A5A7QK11_STRAF</name>
<protein>
    <submittedName>
        <fullName evidence="2">Ribosomal RNA large subunit methyltransferase M</fullName>
    </submittedName>
</protein>
<feature type="region of interest" description="Disordered" evidence="1">
    <location>
        <begin position="71"/>
        <end position="92"/>
    </location>
</feature>